<reference evidence="3 4" key="1">
    <citation type="submission" date="2019-05" db="EMBL/GenBank/DDBJ databases">
        <title>Emergence of the Ug99 lineage of the wheat stem rust pathogen through somatic hybridization.</title>
        <authorList>
            <person name="Li F."/>
            <person name="Upadhyaya N.M."/>
            <person name="Sperschneider J."/>
            <person name="Matny O."/>
            <person name="Nguyen-Phuc H."/>
            <person name="Mago R."/>
            <person name="Raley C."/>
            <person name="Miller M.E."/>
            <person name="Silverstein K.A.T."/>
            <person name="Henningsen E."/>
            <person name="Hirsch C.D."/>
            <person name="Visser B."/>
            <person name="Pretorius Z.A."/>
            <person name="Steffenson B.J."/>
            <person name="Schwessinger B."/>
            <person name="Dodds P.N."/>
            <person name="Figueroa M."/>
        </authorList>
    </citation>
    <scope>NUCLEOTIDE SEQUENCE [LARGE SCALE GENOMIC DNA]</scope>
    <source>
        <strain evidence="2">21-0</strain>
        <strain evidence="1 4">Ug99</strain>
    </source>
</reference>
<accession>A0A5B0ND49</accession>
<comment type="caution">
    <text evidence="1">The sequence shown here is derived from an EMBL/GenBank/DDBJ whole genome shotgun (WGS) entry which is preliminary data.</text>
</comment>
<dbReference type="Proteomes" id="UP000324748">
    <property type="component" value="Unassembled WGS sequence"/>
</dbReference>
<dbReference type="Proteomes" id="UP000325313">
    <property type="component" value="Unassembled WGS sequence"/>
</dbReference>
<evidence type="ECO:0000313" key="3">
    <source>
        <dbReference type="Proteomes" id="UP000324748"/>
    </source>
</evidence>
<sequence length="79" mass="9124">MDRIRDHNASDAADQKVRVVTSPMKYTSQVIVSSLPNSWRELTESLKFLTTYVITDGIELGPQLITQMGWMRYDVQFDE</sequence>
<evidence type="ECO:0000313" key="2">
    <source>
        <dbReference type="EMBL" id="KAA1088991.1"/>
    </source>
</evidence>
<proteinExistence type="predicted"/>
<gene>
    <name evidence="2" type="ORF">PGT21_003167</name>
    <name evidence="1" type="ORF">PGTUg99_017468</name>
</gene>
<evidence type="ECO:0000313" key="1">
    <source>
        <dbReference type="EMBL" id="KAA1086454.1"/>
    </source>
</evidence>
<dbReference type="EMBL" id="VSWC01000093">
    <property type="protein sequence ID" value="KAA1088991.1"/>
    <property type="molecule type" value="Genomic_DNA"/>
</dbReference>
<name>A0A5B0ND49_PUCGR</name>
<organism evidence="1 4">
    <name type="scientific">Puccinia graminis f. sp. tritici</name>
    <dbReference type="NCBI Taxonomy" id="56615"/>
    <lineage>
        <taxon>Eukaryota</taxon>
        <taxon>Fungi</taxon>
        <taxon>Dikarya</taxon>
        <taxon>Basidiomycota</taxon>
        <taxon>Pucciniomycotina</taxon>
        <taxon>Pucciniomycetes</taxon>
        <taxon>Pucciniales</taxon>
        <taxon>Pucciniaceae</taxon>
        <taxon>Puccinia</taxon>
    </lineage>
</organism>
<evidence type="ECO:0000313" key="4">
    <source>
        <dbReference type="Proteomes" id="UP000325313"/>
    </source>
</evidence>
<dbReference type="AlphaFoldDB" id="A0A5B0ND49"/>
<keyword evidence="3" id="KW-1185">Reference proteome</keyword>
<protein>
    <submittedName>
        <fullName evidence="1">Uncharacterized protein</fullName>
    </submittedName>
</protein>
<dbReference type="EMBL" id="VDEP01000410">
    <property type="protein sequence ID" value="KAA1086454.1"/>
    <property type="molecule type" value="Genomic_DNA"/>
</dbReference>